<feature type="domain" description="2Fe-2S ferredoxin-type" evidence="1">
    <location>
        <begin position="1"/>
        <end position="88"/>
    </location>
</feature>
<keyword evidence="4" id="KW-1185">Reference proteome</keyword>
<dbReference type="Pfam" id="PF00175">
    <property type="entry name" value="NAD_binding_1"/>
    <property type="match status" value="1"/>
</dbReference>
<dbReference type="Pfam" id="PF00111">
    <property type="entry name" value="Fer2"/>
    <property type="match status" value="1"/>
</dbReference>
<dbReference type="InterPro" id="IPR001041">
    <property type="entry name" value="2Fe-2S_ferredoxin-type"/>
</dbReference>
<dbReference type="RefSeq" id="WP_217841967.1">
    <property type="nucleotide sequence ID" value="NZ_CP077076.1"/>
</dbReference>
<dbReference type="InterPro" id="IPR050415">
    <property type="entry name" value="MRET"/>
</dbReference>
<gene>
    <name evidence="3" type="ORF">KSS94_05190</name>
</gene>
<evidence type="ECO:0000313" key="3">
    <source>
        <dbReference type="EMBL" id="QXH52525.1"/>
    </source>
</evidence>
<evidence type="ECO:0000259" key="1">
    <source>
        <dbReference type="PROSITE" id="PS51085"/>
    </source>
</evidence>
<dbReference type="CDD" id="cd00207">
    <property type="entry name" value="fer2"/>
    <property type="match status" value="1"/>
</dbReference>
<dbReference type="InterPro" id="IPR017927">
    <property type="entry name" value="FAD-bd_FR_type"/>
</dbReference>
<organism evidence="3 4">
    <name type="scientific">Pseudomonas fakonensis</name>
    <dbReference type="NCBI Taxonomy" id="2842355"/>
    <lineage>
        <taxon>Bacteria</taxon>
        <taxon>Pseudomonadati</taxon>
        <taxon>Pseudomonadota</taxon>
        <taxon>Gammaproteobacteria</taxon>
        <taxon>Pseudomonadales</taxon>
        <taxon>Pseudomonadaceae</taxon>
        <taxon>Pseudomonas</taxon>
    </lineage>
</organism>
<accession>A0ABX8N9L1</accession>
<dbReference type="PROSITE" id="PS51085">
    <property type="entry name" value="2FE2S_FER_2"/>
    <property type="match status" value="1"/>
</dbReference>
<dbReference type="PROSITE" id="PS51384">
    <property type="entry name" value="FAD_FR"/>
    <property type="match status" value="1"/>
</dbReference>
<feature type="domain" description="FAD-binding FR-type" evidence="2">
    <location>
        <begin position="69"/>
        <end position="185"/>
    </location>
</feature>
<dbReference type="EMBL" id="CP077076">
    <property type="protein sequence ID" value="QXH52525.1"/>
    <property type="molecule type" value="Genomic_DNA"/>
</dbReference>
<sequence>MPELCVGERRFTVPPASNLLDALNGAGCAVPYSCRAGSCHACLVRCLDGQPVDAKPEALSAAQRDQGWRLACQCTVAGDLELALFDPLQDGLPATVAALDWFDDVLRLRLRPGRALRYQAGQHLVLWCADVARPYSLASLPGEDDMLEFHLDCSRPGAFCDRARQLQVGDELRLGELRGGALHYDPDWQVRPLWLLAAGTGLAPLWGILREALRQGHQGEIRVVHVARTPAGHYLAEALQAMPGVSVELVLAEQLDEALAGLRLASRQTMALLCGAPGSVERFARRLFIAGVPRNQVLADVFTEHA</sequence>
<dbReference type="CDD" id="cd06194">
    <property type="entry name" value="FNR_N-term_Iron_sulfur_binding"/>
    <property type="match status" value="1"/>
</dbReference>
<evidence type="ECO:0000259" key="2">
    <source>
        <dbReference type="PROSITE" id="PS51384"/>
    </source>
</evidence>
<protein>
    <submittedName>
        <fullName evidence="3">Iron-sulfur-binding ferredoxin reductase</fullName>
    </submittedName>
</protein>
<dbReference type="InterPro" id="IPR001433">
    <property type="entry name" value="OxRdtase_FAD/NAD-bd"/>
</dbReference>
<dbReference type="PANTHER" id="PTHR47354:SF3">
    <property type="entry name" value="OXIDOREDUCTASE-RELATED"/>
    <property type="match status" value="1"/>
</dbReference>
<evidence type="ECO:0000313" key="4">
    <source>
        <dbReference type="Proteomes" id="UP001046350"/>
    </source>
</evidence>
<name>A0ABX8N9L1_9PSED</name>
<proteinExistence type="predicted"/>
<dbReference type="NCBIfam" id="NF004317">
    <property type="entry name" value="PRK05713.1"/>
    <property type="match status" value="1"/>
</dbReference>
<dbReference type="PANTHER" id="PTHR47354">
    <property type="entry name" value="NADH OXIDOREDUCTASE HCR"/>
    <property type="match status" value="1"/>
</dbReference>
<reference evidence="3" key="1">
    <citation type="journal article" date="2021" name="Microorganisms">
        <title>The Ever-Expanding Pseudomonas Genus: Description of 43 New Species and Partition of the Pseudomonas putida Group.</title>
        <authorList>
            <person name="Girard L."/>
            <person name="Lood C."/>
            <person name="Hofte M."/>
            <person name="Vandamme P."/>
            <person name="Rokni-Zadeh H."/>
            <person name="van Noort V."/>
            <person name="Lavigne R."/>
            <person name="De Mot R."/>
        </authorList>
    </citation>
    <scope>NUCLEOTIDE SEQUENCE</scope>
    <source>
        <strain evidence="3">COW40</strain>
    </source>
</reference>
<dbReference type="Proteomes" id="UP001046350">
    <property type="component" value="Chromosome"/>
</dbReference>